<evidence type="ECO:0000313" key="3">
    <source>
        <dbReference type="Proteomes" id="UP000177328"/>
    </source>
</evidence>
<gene>
    <name evidence="2" type="ORF">A3D25_00560</name>
</gene>
<organism evidence="2 3">
    <name type="scientific">Candidatus Daviesbacteria bacterium RIFCSPHIGHO2_02_FULL_43_12</name>
    <dbReference type="NCBI Taxonomy" id="1797776"/>
    <lineage>
        <taxon>Bacteria</taxon>
        <taxon>Candidatus Daviesiibacteriota</taxon>
    </lineage>
</organism>
<comment type="caution">
    <text evidence="2">The sequence shown here is derived from an EMBL/GenBank/DDBJ whole genome shotgun (WGS) entry which is preliminary data.</text>
</comment>
<dbReference type="Proteomes" id="UP000177328">
    <property type="component" value="Unassembled WGS sequence"/>
</dbReference>
<dbReference type="EMBL" id="MFDD01000008">
    <property type="protein sequence ID" value="OGE40594.1"/>
    <property type="molecule type" value="Genomic_DNA"/>
</dbReference>
<reference evidence="2 3" key="1">
    <citation type="journal article" date="2016" name="Nat. Commun.">
        <title>Thousands of microbial genomes shed light on interconnected biogeochemical processes in an aquifer system.</title>
        <authorList>
            <person name="Anantharaman K."/>
            <person name="Brown C.T."/>
            <person name="Hug L.A."/>
            <person name="Sharon I."/>
            <person name="Castelle C.J."/>
            <person name="Probst A.J."/>
            <person name="Thomas B.C."/>
            <person name="Singh A."/>
            <person name="Wilkins M.J."/>
            <person name="Karaoz U."/>
            <person name="Brodie E.L."/>
            <person name="Williams K.H."/>
            <person name="Hubbard S.S."/>
            <person name="Banfield J.F."/>
        </authorList>
    </citation>
    <scope>NUCLEOTIDE SEQUENCE [LARGE SCALE GENOMIC DNA]</scope>
</reference>
<dbReference type="AlphaFoldDB" id="A0A1F5KID1"/>
<dbReference type="Pfam" id="PF18929">
    <property type="entry name" value="DUF5678"/>
    <property type="match status" value="1"/>
</dbReference>
<evidence type="ECO:0000259" key="1">
    <source>
        <dbReference type="Pfam" id="PF18929"/>
    </source>
</evidence>
<feature type="domain" description="DUF5678" evidence="1">
    <location>
        <begin position="21"/>
        <end position="64"/>
    </location>
</feature>
<proteinExistence type="predicted"/>
<accession>A0A1F5KID1</accession>
<dbReference type="InterPro" id="IPR043734">
    <property type="entry name" value="DUF5678"/>
</dbReference>
<protein>
    <recommendedName>
        <fullName evidence="1">DUF5678 domain-containing protein</fullName>
    </recommendedName>
</protein>
<sequence>MTTKKKLSNYQYFLKADTSGYEGQWIAIADAKIVDHGRKADTVYYRVKKKYPGSDISLAKIPREGDLIYDLF</sequence>
<evidence type="ECO:0000313" key="2">
    <source>
        <dbReference type="EMBL" id="OGE40594.1"/>
    </source>
</evidence>
<name>A0A1F5KID1_9BACT</name>